<feature type="non-terminal residue" evidence="2">
    <location>
        <position position="1"/>
    </location>
</feature>
<feature type="domain" description="Glycosyl transferase family 1" evidence="1">
    <location>
        <begin position="35"/>
        <end position="200"/>
    </location>
</feature>
<evidence type="ECO:0000259" key="1">
    <source>
        <dbReference type="Pfam" id="PF00534"/>
    </source>
</evidence>
<dbReference type="InterPro" id="IPR001296">
    <property type="entry name" value="Glyco_trans_1"/>
</dbReference>
<protein>
    <recommendedName>
        <fullName evidence="1">Glycosyl transferase family 1 domain-containing protein</fullName>
    </recommendedName>
</protein>
<name>A0A0F9DJC3_9ZZZZ</name>
<sequence length="217" mass="24923">ICSPDKIIRIYNGINSEELGFLPKQEAKAFLFNKIPEHGVQDAKYVIGTVANFYRTKGINYLINAISLLEAEYRRLDVRCIVIGDGKQRPELEKLIEKHNLKNKVFLVGRVPDAYRYLKAFDIFVLPSLKEGFPWIILESMSAEVPIIATKVGALEEIIENNKQGILIQPKNAEELAENISKLIKNPELAQQFKKQARKRLERFSSFNMVKQTEELF</sequence>
<organism evidence="2">
    <name type="scientific">marine sediment metagenome</name>
    <dbReference type="NCBI Taxonomy" id="412755"/>
    <lineage>
        <taxon>unclassified sequences</taxon>
        <taxon>metagenomes</taxon>
        <taxon>ecological metagenomes</taxon>
    </lineage>
</organism>
<comment type="caution">
    <text evidence="2">The sequence shown here is derived from an EMBL/GenBank/DDBJ whole genome shotgun (WGS) entry which is preliminary data.</text>
</comment>
<dbReference type="PANTHER" id="PTHR12526">
    <property type="entry name" value="GLYCOSYLTRANSFERASE"/>
    <property type="match status" value="1"/>
</dbReference>
<dbReference type="AlphaFoldDB" id="A0A0F9DJC3"/>
<dbReference type="SUPFAM" id="SSF53756">
    <property type="entry name" value="UDP-Glycosyltransferase/glycogen phosphorylase"/>
    <property type="match status" value="1"/>
</dbReference>
<accession>A0A0F9DJC3</accession>
<dbReference type="Pfam" id="PF00534">
    <property type="entry name" value="Glycos_transf_1"/>
    <property type="match status" value="1"/>
</dbReference>
<gene>
    <name evidence="2" type="ORF">LCGC14_2538960</name>
</gene>
<dbReference type="Gene3D" id="3.40.50.2000">
    <property type="entry name" value="Glycogen Phosphorylase B"/>
    <property type="match status" value="2"/>
</dbReference>
<dbReference type="EMBL" id="LAZR01041386">
    <property type="protein sequence ID" value="KKL12118.1"/>
    <property type="molecule type" value="Genomic_DNA"/>
</dbReference>
<proteinExistence type="predicted"/>
<dbReference type="PANTHER" id="PTHR12526:SF630">
    <property type="entry name" value="GLYCOSYLTRANSFERASE"/>
    <property type="match status" value="1"/>
</dbReference>
<dbReference type="CDD" id="cd03801">
    <property type="entry name" value="GT4_PimA-like"/>
    <property type="match status" value="1"/>
</dbReference>
<evidence type="ECO:0000313" key="2">
    <source>
        <dbReference type="EMBL" id="KKL12118.1"/>
    </source>
</evidence>
<dbReference type="GO" id="GO:0016757">
    <property type="term" value="F:glycosyltransferase activity"/>
    <property type="evidence" value="ECO:0007669"/>
    <property type="project" value="InterPro"/>
</dbReference>
<reference evidence="2" key="1">
    <citation type="journal article" date="2015" name="Nature">
        <title>Complex archaea that bridge the gap between prokaryotes and eukaryotes.</title>
        <authorList>
            <person name="Spang A."/>
            <person name="Saw J.H."/>
            <person name="Jorgensen S.L."/>
            <person name="Zaremba-Niedzwiedzka K."/>
            <person name="Martijn J."/>
            <person name="Lind A.E."/>
            <person name="van Eijk R."/>
            <person name="Schleper C."/>
            <person name="Guy L."/>
            <person name="Ettema T.J."/>
        </authorList>
    </citation>
    <scope>NUCLEOTIDE SEQUENCE</scope>
</reference>